<dbReference type="Pfam" id="PF00578">
    <property type="entry name" value="AhpC-TSA"/>
    <property type="match status" value="1"/>
</dbReference>
<dbReference type="InterPro" id="IPR000866">
    <property type="entry name" value="AhpC/TSA"/>
</dbReference>
<comment type="caution">
    <text evidence="13">The sequence shown here is derived from an EMBL/GenBank/DDBJ whole genome shotgun (WGS) entry which is preliminary data.</text>
</comment>
<keyword evidence="4" id="KW-0049">Antioxidant</keyword>
<gene>
    <name evidence="13" type="ORF">GCM10023211_15350</name>
</gene>
<dbReference type="EC" id="1.11.1.24" evidence="2"/>
<proteinExistence type="inferred from homology"/>
<evidence type="ECO:0000256" key="7">
    <source>
        <dbReference type="ARBA" id="ARBA00023284"/>
    </source>
</evidence>
<dbReference type="PANTHER" id="PTHR42801">
    <property type="entry name" value="THIOREDOXIN-DEPENDENT PEROXIDE REDUCTASE"/>
    <property type="match status" value="1"/>
</dbReference>
<dbReference type="InterPro" id="IPR013766">
    <property type="entry name" value="Thioredoxin_domain"/>
</dbReference>
<evidence type="ECO:0000313" key="14">
    <source>
        <dbReference type="Proteomes" id="UP001500171"/>
    </source>
</evidence>
<accession>A0ABP9NAK4</accession>
<evidence type="ECO:0000313" key="13">
    <source>
        <dbReference type="EMBL" id="GAA5110675.1"/>
    </source>
</evidence>
<feature type="domain" description="Thioredoxin" evidence="12">
    <location>
        <begin position="43"/>
        <end position="211"/>
    </location>
</feature>
<dbReference type="InterPro" id="IPR050924">
    <property type="entry name" value="Peroxiredoxin_BCP/PrxQ"/>
</dbReference>
<dbReference type="RefSeq" id="WP_345490567.1">
    <property type="nucleotide sequence ID" value="NZ_BAABHY010000001.1"/>
</dbReference>
<evidence type="ECO:0000256" key="3">
    <source>
        <dbReference type="ARBA" id="ARBA00022559"/>
    </source>
</evidence>
<dbReference type="Proteomes" id="UP001500171">
    <property type="component" value="Unassembled WGS sequence"/>
</dbReference>
<dbReference type="EMBL" id="BAABHY010000001">
    <property type="protein sequence ID" value="GAA5110675.1"/>
    <property type="molecule type" value="Genomic_DNA"/>
</dbReference>
<evidence type="ECO:0000256" key="9">
    <source>
        <dbReference type="ARBA" id="ARBA00038489"/>
    </source>
</evidence>
<comment type="catalytic activity">
    <reaction evidence="11">
        <text>a hydroperoxide + [thioredoxin]-dithiol = an alcohol + [thioredoxin]-disulfide + H2O</text>
        <dbReference type="Rhea" id="RHEA:62620"/>
        <dbReference type="Rhea" id="RHEA-COMP:10698"/>
        <dbReference type="Rhea" id="RHEA-COMP:10700"/>
        <dbReference type="ChEBI" id="CHEBI:15377"/>
        <dbReference type="ChEBI" id="CHEBI:29950"/>
        <dbReference type="ChEBI" id="CHEBI:30879"/>
        <dbReference type="ChEBI" id="CHEBI:35924"/>
        <dbReference type="ChEBI" id="CHEBI:50058"/>
        <dbReference type="EC" id="1.11.1.24"/>
    </reaction>
</comment>
<name>A0ABP9NAK4_9GAMM</name>
<comment type="function">
    <text evidence="1">Thiol-specific peroxidase that catalyzes the reduction of hydrogen peroxide and organic hydroperoxides to water and alcohols, respectively. Plays a role in cell protection against oxidative stress by detoxifying peroxides and as sensor of hydrogen peroxide-mediated signaling events.</text>
</comment>
<evidence type="ECO:0000256" key="2">
    <source>
        <dbReference type="ARBA" id="ARBA00013017"/>
    </source>
</evidence>
<keyword evidence="14" id="KW-1185">Reference proteome</keyword>
<evidence type="ECO:0000256" key="5">
    <source>
        <dbReference type="ARBA" id="ARBA00023002"/>
    </source>
</evidence>
<organism evidence="13 14">
    <name type="scientific">Orbus sasakiae</name>
    <dbReference type="NCBI Taxonomy" id="1078475"/>
    <lineage>
        <taxon>Bacteria</taxon>
        <taxon>Pseudomonadati</taxon>
        <taxon>Pseudomonadota</taxon>
        <taxon>Gammaproteobacteria</taxon>
        <taxon>Orbales</taxon>
        <taxon>Orbaceae</taxon>
        <taxon>Orbus</taxon>
    </lineage>
</organism>
<dbReference type="PANTHER" id="PTHR42801:SF7">
    <property type="entry name" value="SLL1159 PROTEIN"/>
    <property type="match status" value="1"/>
</dbReference>
<dbReference type="InterPro" id="IPR036249">
    <property type="entry name" value="Thioredoxin-like_sf"/>
</dbReference>
<evidence type="ECO:0000256" key="6">
    <source>
        <dbReference type="ARBA" id="ARBA00023157"/>
    </source>
</evidence>
<evidence type="ECO:0000259" key="12">
    <source>
        <dbReference type="PROSITE" id="PS51352"/>
    </source>
</evidence>
<keyword evidence="6" id="KW-1015">Disulfide bond</keyword>
<dbReference type="Gene3D" id="3.40.30.10">
    <property type="entry name" value="Glutaredoxin"/>
    <property type="match status" value="1"/>
</dbReference>
<evidence type="ECO:0000256" key="8">
    <source>
        <dbReference type="ARBA" id="ARBA00032824"/>
    </source>
</evidence>
<evidence type="ECO:0000256" key="10">
    <source>
        <dbReference type="ARBA" id="ARBA00042639"/>
    </source>
</evidence>
<evidence type="ECO:0000256" key="11">
    <source>
        <dbReference type="ARBA" id="ARBA00049091"/>
    </source>
</evidence>
<protein>
    <recommendedName>
        <fullName evidence="2">thioredoxin-dependent peroxiredoxin</fullName>
        <ecNumber evidence="2">1.11.1.24</ecNumber>
    </recommendedName>
    <alternativeName>
        <fullName evidence="8">Thioredoxin peroxidase</fullName>
    </alternativeName>
    <alternativeName>
        <fullName evidence="10">Thioredoxin-dependent peroxiredoxin Bcp</fullName>
    </alternativeName>
</protein>
<keyword evidence="5" id="KW-0560">Oxidoreductase</keyword>
<sequence length="211" mass="23766">MTLLTTLQNIQTQLLRQLPPEITAQLESSLTDMLKQNLDKNALKAHDIAPDFTLTGSEGNIYSLTQLLNKQDPTFIFFFRGSWCPFCVAQLQHYRDKLLAGKQATVIAISPQTPAINNQLKHDHHINFTLLSDKGNLVAKKFGLVFTLPEDIRTLYQNLGANIANFNGDDSYQLPIPASYVIAPNREILYASVNVNYMLRPDFCEIEKNLG</sequence>
<comment type="similarity">
    <text evidence="9">Belongs to the peroxiredoxin family. BCP/PrxQ subfamily.</text>
</comment>
<keyword evidence="7" id="KW-0676">Redox-active center</keyword>
<reference evidence="14" key="1">
    <citation type="journal article" date="2019" name="Int. J. Syst. Evol. Microbiol.">
        <title>The Global Catalogue of Microorganisms (GCM) 10K type strain sequencing project: providing services to taxonomists for standard genome sequencing and annotation.</title>
        <authorList>
            <consortium name="The Broad Institute Genomics Platform"/>
            <consortium name="The Broad Institute Genome Sequencing Center for Infectious Disease"/>
            <person name="Wu L."/>
            <person name="Ma J."/>
        </authorList>
    </citation>
    <scope>NUCLEOTIDE SEQUENCE [LARGE SCALE GENOMIC DNA]</scope>
    <source>
        <strain evidence="14">JCM 18050</strain>
    </source>
</reference>
<keyword evidence="3" id="KW-0575">Peroxidase</keyword>
<evidence type="ECO:0000256" key="4">
    <source>
        <dbReference type="ARBA" id="ARBA00022862"/>
    </source>
</evidence>
<dbReference type="SUPFAM" id="SSF52833">
    <property type="entry name" value="Thioredoxin-like"/>
    <property type="match status" value="1"/>
</dbReference>
<dbReference type="PROSITE" id="PS51352">
    <property type="entry name" value="THIOREDOXIN_2"/>
    <property type="match status" value="1"/>
</dbReference>
<evidence type="ECO:0000256" key="1">
    <source>
        <dbReference type="ARBA" id="ARBA00003330"/>
    </source>
</evidence>
<dbReference type="CDD" id="cd02970">
    <property type="entry name" value="PRX_like2"/>
    <property type="match status" value="1"/>
</dbReference>